<evidence type="ECO:0000256" key="2">
    <source>
        <dbReference type="SAM" id="SignalP"/>
    </source>
</evidence>
<sequence>MKNVAIWLLLAATLCLPLAQAADDPETQALAARLQALDADPALHELAAYERLQARQALAAAAAARGNRADALQVARWRVEIAEIAARTGTLRREVEELDRQRSDLLVEASRQEAARARREAERLRVQAQIQAEEAARLRLAAEAESSARQETEIVLDGVASDQAARLRAARAREAELARREAELMREVEDEQ</sequence>
<organism evidence="3 4">
    <name type="scientific">Luteimonas salinisoli</name>
    <dbReference type="NCBI Taxonomy" id="2752307"/>
    <lineage>
        <taxon>Bacteria</taxon>
        <taxon>Pseudomonadati</taxon>
        <taxon>Pseudomonadota</taxon>
        <taxon>Gammaproteobacteria</taxon>
        <taxon>Lysobacterales</taxon>
        <taxon>Lysobacteraceae</taxon>
        <taxon>Luteimonas</taxon>
    </lineage>
</organism>
<keyword evidence="2" id="KW-0732">Signal</keyword>
<feature type="chain" id="PRO_5032616836" description="DUF4398 domain-containing protein" evidence="2">
    <location>
        <begin position="22"/>
        <end position="192"/>
    </location>
</feature>
<accession>A0A853J878</accession>
<name>A0A853J878_9GAMM</name>
<dbReference type="EMBL" id="JACCKA010000024">
    <property type="protein sequence ID" value="NZA25331.1"/>
    <property type="molecule type" value="Genomic_DNA"/>
</dbReference>
<comment type="caution">
    <text evidence="3">The sequence shown here is derived from an EMBL/GenBank/DDBJ whole genome shotgun (WGS) entry which is preliminary data.</text>
</comment>
<dbReference type="RefSeq" id="WP_180677136.1">
    <property type="nucleotide sequence ID" value="NZ_JACCKA010000024.1"/>
</dbReference>
<protein>
    <recommendedName>
        <fullName evidence="5">DUF4398 domain-containing protein</fullName>
    </recommendedName>
</protein>
<keyword evidence="4" id="KW-1185">Reference proteome</keyword>
<dbReference type="Proteomes" id="UP000578091">
    <property type="component" value="Unassembled WGS sequence"/>
</dbReference>
<keyword evidence="1" id="KW-0175">Coiled coil</keyword>
<proteinExistence type="predicted"/>
<feature type="signal peptide" evidence="2">
    <location>
        <begin position="1"/>
        <end position="21"/>
    </location>
</feature>
<evidence type="ECO:0000256" key="1">
    <source>
        <dbReference type="SAM" id="Coils"/>
    </source>
</evidence>
<feature type="coiled-coil region" evidence="1">
    <location>
        <begin position="81"/>
        <end position="138"/>
    </location>
</feature>
<evidence type="ECO:0000313" key="3">
    <source>
        <dbReference type="EMBL" id="NZA25331.1"/>
    </source>
</evidence>
<dbReference type="AlphaFoldDB" id="A0A853J878"/>
<evidence type="ECO:0008006" key="5">
    <source>
        <dbReference type="Google" id="ProtNLM"/>
    </source>
</evidence>
<evidence type="ECO:0000313" key="4">
    <source>
        <dbReference type="Proteomes" id="UP000578091"/>
    </source>
</evidence>
<gene>
    <name evidence="3" type="ORF">H0E84_02960</name>
</gene>
<reference evidence="3 4" key="1">
    <citation type="submission" date="2020-07" db="EMBL/GenBank/DDBJ databases">
        <title>Luteimonas sp. SJ-92.</title>
        <authorList>
            <person name="Huang X.-X."/>
            <person name="Xu L."/>
            <person name="Sun J.-Q."/>
        </authorList>
    </citation>
    <scope>NUCLEOTIDE SEQUENCE [LARGE SCALE GENOMIC DNA]</scope>
    <source>
        <strain evidence="3 4">SJ-92</strain>
    </source>
</reference>